<reference evidence="3 4" key="1">
    <citation type="submission" date="2018-05" db="EMBL/GenBank/DDBJ databases">
        <title>Streptomyces venezuelae.</title>
        <authorList>
            <person name="Kim W."/>
            <person name="Lee N."/>
            <person name="Cho B.-K."/>
        </authorList>
    </citation>
    <scope>NUCLEOTIDE SEQUENCE [LARGE SCALE GENOMIC DNA]</scope>
    <source>
        <strain evidence="3 4">ATCC 14584</strain>
    </source>
</reference>
<dbReference type="InterPro" id="IPR036388">
    <property type="entry name" value="WH-like_DNA-bd_sf"/>
</dbReference>
<sequence length="239" mass="26204">MTITAMPPVRALPRTQAVHPAISTRTRFPFHVALDSARHDVSLVYGPQALSPLTIRQDKLALTSLLQRWVRVRAVWDEEALSSPHLESYLSWQAGSGVQIRTTEQTQVTFALLDSRTSVVVQSADSGNGVDGAVTESECAETTGMLHYLFHDLWENASPRRSCGHAPDDRQALDVLLLLARGYTDEQIAASLGVSKRTVSRAVTRVMQELNAQSRFEAGALAARRGWLKGVGTSSRTKL</sequence>
<dbReference type="InterPro" id="IPR039420">
    <property type="entry name" value="WalR-like"/>
</dbReference>
<dbReference type="PROSITE" id="PS50043">
    <property type="entry name" value="HTH_LUXR_2"/>
    <property type="match status" value="1"/>
</dbReference>
<dbReference type="PANTHER" id="PTHR43214">
    <property type="entry name" value="TWO-COMPONENT RESPONSE REGULATOR"/>
    <property type="match status" value="1"/>
</dbReference>
<dbReference type="CDD" id="cd06170">
    <property type="entry name" value="LuxR_C_like"/>
    <property type="match status" value="1"/>
</dbReference>
<evidence type="ECO:0000256" key="1">
    <source>
        <dbReference type="ARBA" id="ARBA00023125"/>
    </source>
</evidence>
<protein>
    <recommendedName>
        <fullName evidence="2">HTH luxR-type domain-containing protein</fullName>
    </recommendedName>
</protein>
<dbReference type="GO" id="GO:0003677">
    <property type="term" value="F:DNA binding"/>
    <property type="evidence" value="ECO:0007669"/>
    <property type="project" value="UniProtKB-KW"/>
</dbReference>
<dbReference type="Gene3D" id="1.10.10.10">
    <property type="entry name" value="Winged helix-like DNA-binding domain superfamily/Winged helix DNA-binding domain"/>
    <property type="match status" value="1"/>
</dbReference>
<proteinExistence type="predicted"/>
<feature type="domain" description="HTH luxR-type" evidence="2">
    <location>
        <begin position="167"/>
        <end position="226"/>
    </location>
</feature>
<dbReference type="RefSeq" id="WP_150216579.1">
    <property type="nucleotide sequence ID" value="NZ_CP029192.1"/>
</dbReference>
<evidence type="ECO:0000313" key="3">
    <source>
        <dbReference type="EMBL" id="QES34509.1"/>
    </source>
</evidence>
<dbReference type="AlphaFoldDB" id="A0A5P2C1H9"/>
<name>A0A5P2C1H9_STRVZ</name>
<dbReference type="SUPFAM" id="SSF46894">
    <property type="entry name" value="C-terminal effector domain of the bipartite response regulators"/>
    <property type="match status" value="1"/>
</dbReference>
<gene>
    <name evidence="3" type="ORF">DEJ48_14875</name>
</gene>
<dbReference type="OrthoDB" id="4266042at2"/>
<dbReference type="Pfam" id="PF00196">
    <property type="entry name" value="GerE"/>
    <property type="match status" value="1"/>
</dbReference>
<keyword evidence="1" id="KW-0238">DNA-binding</keyword>
<organism evidence="3 4">
    <name type="scientific">Streptomyces venezuelae</name>
    <dbReference type="NCBI Taxonomy" id="54571"/>
    <lineage>
        <taxon>Bacteria</taxon>
        <taxon>Bacillati</taxon>
        <taxon>Actinomycetota</taxon>
        <taxon>Actinomycetes</taxon>
        <taxon>Kitasatosporales</taxon>
        <taxon>Streptomycetaceae</taxon>
        <taxon>Streptomyces</taxon>
    </lineage>
</organism>
<dbReference type="Proteomes" id="UP000322927">
    <property type="component" value="Chromosome"/>
</dbReference>
<dbReference type="InterPro" id="IPR000792">
    <property type="entry name" value="Tscrpt_reg_LuxR_C"/>
</dbReference>
<evidence type="ECO:0000313" key="4">
    <source>
        <dbReference type="Proteomes" id="UP000322927"/>
    </source>
</evidence>
<evidence type="ECO:0000259" key="2">
    <source>
        <dbReference type="PROSITE" id="PS50043"/>
    </source>
</evidence>
<accession>A0A5P2C1H9</accession>
<dbReference type="SMART" id="SM00421">
    <property type="entry name" value="HTH_LUXR"/>
    <property type="match status" value="1"/>
</dbReference>
<dbReference type="InterPro" id="IPR016032">
    <property type="entry name" value="Sig_transdc_resp-reg_C-effctor"/>
</dbReference>
<dbReference type="GO" id="GO:0006355">
    <property type="term" value="P:regulation of DNA-templated transcription"/>
    <property type="evidence" value="ECO:0007669"/>
    <property type="project" value="InterPro"/>
</dbReference>
<dbReference type="EMBL" id="CP029192">
    <property type="protein sequence ID" value="QES34509.1"/>
    <property type="molecule type" value="Genomic_DNA"/>
</dbReference>